<name>A0A918TLR7_9RHOB</name>
<evidence type="ECO:0000313" key="3">
    <source>
        <dbReference type="Proteomes" id="UP000638981"/>
    </source>
</evidence>
<dbReference type="Pfam" id="PF09898">
    <property type="entry name" value="DUF2125"/>
    <property type="match status" value="1"/>
</dbReference>
<dbReference type="EMBL" id="BMYJ01000004">
    <property type="protein sequence ID" value="GHC53343.1"/>
    <property type="molecule type" value="Genomic_DNA"/>
</dbReference>
<comment type="caution">
    <text evidence="2">The sequence shown here is derived from an EMBL/GenBank/DDBJ whole genome shotgun (WGS) entry which is preliminary data.</text>
</comment>
<dbReference type="Proteomes" id="UP000638981">
    <property type="component" value="Unassembled WGS sequence"/>
</dbReference>
<sequence>MQKWTLAGSTAVLALTMGQAAFAITPEEVWQKWADQAEKTGQTVTVGSQATEGDALVVTGAVFTSTQEGAEATITMPKVVLTDLGDETVEVTLPEPVTIEISGDEAVVVEFAAPAMTSVASGTVEETSFALNMPEGKITVVSVAGETAADTGNDITFTVTNATGSYVVAGDTTTSDINAEKMAMNVKVAEPGGSGMFNMTANMAGLAGKGTMTMAADGTSMEDLPAALAAGMAMDFGYTIGATDFAFDFADGADTGSGKGVIGSGDFAIKMDATQMAYSAGYKGVDLSMSASTIPVPEVKLGLAELAFGVVIPVAPAEAPQDASMLVKLVDLTISDDIWGMIDPAANLPRDPITAILDLKGTLTVMASLLDEEAMASGAPPALPNSVDLTQLQLKLLGAELNGSGSTTVDMMQMGPSGMPAMEGKFSFNATGVNALLDKVAAMGLIPEDQLMAARMMMGMFAQPGEGEDTLVSEVEFKDGGLFVNGMQLQ</sequence>
<dbReference type="AlphaFoldDB" id="A0A918TLR7"/>
<dbReference type="InterPro" id="IPR018666">
    <property type="entry name" value="DUF2125"/>
</dbReference>
<evidence type="ECO:0000313" key="2">
    <source>
        <dbReference type="EMBL" id="GHC53343.1"/>
    </source>
</evidence>
<proteinExistence type="predicted"/>
<gene>
    <name evidence="2" type="ORF">GCM10007315_15000</name>
</gene>
<feature type="signal peptide" evidence="1">
    <location>
        <begin position="1"/>
        <end position="23"/>
    </location>
</feature>
<dbReference type="RefSeq" id="WP_189411018.1">
    <property type="nucleotide sequence ID" value="NZ_BMYJ01000004.1"/>
</dbReference>
<protein>
    <recommendedName>
        <fullName evidence="4">DUF2125 domain-containing protein</fullName>
    </recommendedName>
</protein>
<evidence type="ECO:0008006" key="4">
    <source>
        <dbReference type="Google" id="ProtNLM"/>
    </source>
</evidence>
<feature type="chain" id="PRO_5037333193" description="DUF2125 domain-containing protein" evidence="1">
    <location>
        <begin position="24"/>
        <end position="490"/>
    </location>
</feature>
<keyword evidence="1" id="KW-0732">Signal</keyword>
<reference evidence="2" key="2">
    <citation type="submission" date="2020-09" db="EMBL/GenBank/DDBJ databases">
        <authorList>
            <person name="Sun Q."/>
            <person name="Kim S."/>
        </authorList>
    </citation>
    <scope>NUCLEOTIDE SEQUENCE</scope>
    <source>
        <strain evidence="2">KCTC 23310</strain>
    </source>
</reference>
<evidence type="ECO:0000256" key="1">
    <source>
        <dbReference type="SAM" id="SignalP"/>
    </source>
</evidence>
<organism evidence="2 3">
    <name type="scientific">Neogemmobacter tilapiae</name>
    <dbReference type="NCBI Taxonomy" id="875041"/>
    <lineage>
        <taxon>Bacteria</taxon>
        <taxon>Pseudomonadati</taxon>
        <taxon>Pseudomonadota</taxon>
        <taxon>Alphaproteobacteria</taxon>
        <taxon>Rhodobacterales</taxon>
        <taxon>Paracoccaceae</taxon>
        <taxon>Neogemmobacter</taxon>
    </lineage>
</organism>
<accession>A0A918TLR7</accession>
<reference evidence="2" key="1">
    <citation type="journal article" date="2014" name="Int. J. Syst. Evol. Microbiol.">
        <title>Complete genome sequence of Corynebacterium casei LMG S-19264T (=DSM 44701T), isolated from a smear-ripened cheese.</title>
        <authorList>
            <consortium name="US DOE Joint Genome Institute (JGI-PGF)"/>
            <person name="Walter F."/>
            <person name="Albersmeier A."/>
            <person name="Kalinowski J."/>
            <person name="Ruckert C."/>
        </authorList>
    </citation>
    <scope>NUCLEOTIDE SEQUENCE</scope>
    <source>
        <strain evidence="2">KCTC 23310</strain>
    </source>
</reference>
<keyword evidence="3" id="KW-1185">Reference proteome</keyword>